<dbReference type="AlphaFoldDB" id="A0A8J2XJ23"/>
<dbReference type="Proteomes" id="UP000616114">
    <property type="component" value="Unassembled WGS sequence"/>
</dbReference>
<organism evidence="3 4">
    <name type="scientific">Sediminivirga luteola</name>
    <dbReference type="NCBI Taxonomy" id="1774748"/>
    <lineage>
        <taxon>Bacteria</taxon>
        <taxon>Bacillati</taxon>
        <taxon>Actinomycetota</taxon>
        <taxon>Actinomycetes</taxon>
        <taxon>Micrococcales</taxon>
        <taxon>Brevibacteriaceae</taxon>
        <taxon>Sediminivirga</taxon>
    </lineage>
</organism>
<evidence type="ECO:0000313" key="4">
    <source>
        <dbReference type="Proteomes" id="UP000616114"/>
    </source>
</evidence>
<keyword evidence="2" id="KW-0812">Transmembrane</keyword>
<feature type="transmembrane region" description="Helical" evidence="2">
    <location>
        <begin position="40"/>
        <end position="65"/>
    </location>
</feature>
<evidence type="ECO:0000313" key="3">
    <source>
        <dbReference type="EMBL" id="GGA03632.1"/>
    </source>
</evidence>
<feature type="region of interest" description="Disordered" evidence="1">
    <location>
        <begin position="1"/>
        <end position="30"/>
    </location>
</feature>
<name>A0A8J2XJ23_9MICO</name>
<protein>
    <submittedName>
        <fullName evidence="3">Uncharacterized protein</fullName>
    </submittedName>
</protein>
<evidence type="ECO:0000256" key="1">
    <source>
        <dbReference type="SAM" id="MobiDB-lite"/>
    </source>
</evidence>
<keyword evidence="2" id="KW-0472">Membrane</keyword>
<feature type="transmembrane region" description="Helical" evidence="2">
    <location>
        <begin position="71"/>
        <end position="95"/>
    </location>
</feature>
<comment type="caution">
    <text evidence="3">The sequence shown here is derived from an EMBL/GenBank/DDBJ whole genome shotgun (WGS) entry which is preliminary data.</text>
</comment>
<keyword evidence="2" id="KW-1133">Transmembrane helix</keyword>
<dbReference type="EMBL" id="BMFY01000001">
    <property type="protein sequence ID" value="GGA03632.1"/>
    <property type="molecule type" value="Genomic_DNA"/>
</dbReference>
<evidence type="ECO:0000256" key="2">
    <source>
        <dbReference type="SAM" id="Phobius"/>
    </source>
</evidence>
<feature type="compositionally biased region" description="Low complexity" evidence="1">
    <location>
        <begin position="19"/>
        <end position="30"/>
    </location>
</feature>
<reference evidence="3" key="2">
    <citation type="submission" date="2020-09" db="EMBL/GenBank/DDBJ databases">
        <authorList>
            <person name="Sun Q."/>
            <person name="Zhou Y."/>
        </authorList>
    </citation>
    <scope>NUCLEOTIDE SEQUENCE</scope>
    <source>
        <strain evidence="3">CGMCC 1.12785</strain>
    </source>
</reference>
<proteinExistence type="predicted"/>
<gene>
    <name evidence="3" type="ORF">GCM10011333_02960</name>
</gene>
<reference evidence="3" key="1">
    <citation type="journal article" date="2014" name="Int. J. Syst. Evol. Microbiol.">
        <title>Complete genome sequence of Corynebacterium casei LMG S-19264T (=DSM 44701T), isolated from a smear-ripened cheese.</title>
        <authorList>
            <consortium name="US DOE Joint Genome Institute (JGI-PGF)"/>
            <person name="Walter F."/>
            <person name="Albersmeier A."/>
            <person name="Kalinowski J."/>
            <person name="Ruckert C."/>
        </authorList>
    </citation>
    <scope>NUCLEOTIDE SEQUENCE</scope>
    <source>
        <strain evidence="3">CGMCC 1.12785</strain>
    </source>
</reference>
<keyword evidence="4" id="KW-1185">Reference proteome</keyword>
<sequence length="101" mass="9946">MSIPADAGTGQPGGTSAPGSNAAASAHGQQAADSPVDRTLTAAAVVLTVAASLALAGVILIGLFAPPAPAVLTWTAMVGFPLAFALLIAIVIRAIGRRRKF</sequence>
<dbReference type="RefSeq" id="WP_188549136.1">
    <property type="nucleotide sequence ID" value="NZ_BMFY01000001.1"/>
</dbReference>
<accession>A0A8J2XJ23</accession>